<sequence length="873" mass="99195">MSSASTTEKIKITYENSYMGDIKLAHMYVDNVSGKYIYLKFVFTLANMFHTTVEGAQDSKTKEFSLFLYPGDTKVYLTSFPIVDRYKSWKYNFMYNYSFADKPTESREIYDGVFFECFHMGFGSLIVALKNNNVILNNRGGDRHVLVKINYTTLTNLKPNKVYDDYVDLYDLKILNELQILDKQEKTTYKYKYFVKKPEKPLTDDEAGSTLLSYYFTNVSKAQALVVERRELSPGVFGVLEMTKEGVAVLSIENNNTSSAVIVYDLKVMGGETTFIQENLSSSSDISNPQIVVFPNETKKQLVRIKPPKGLFQITYDCKVAEGKVVEENEVKTSLFVYGYYFKVFNCVVLAVKNNCDKAHNCYFFMKQLENCKVVTEYSDQHRMTVLPFHTKLYSSLYLIDSTKPFVYSYAYQISRVVEKEDSLIDLKSIHTTSKTNSSSSIQSIASVQAHTQANDLHAASVDKDLKIALESIENLATQSEVVKHQIASNEKFVDKDFPPQTDPTIYEPSFSGKRIENIKWARASEILGKSLEVFCDGIEPDDIKQGSLGDCWLLSAISSISSKPLLIERLFTTRVPNEAGIYEVNLCVGGEWTRVIVDDFFPVQEWNSPLFAHNHSAEIWVMLLEKAYAKVCGSYSKLISGFADEAFEDLTGCPTFSIRLNSRDPSFNAQNIWNELCEYIQKSYFFCCSTPNSPNCEKVGLISSHFYTLLDCKEALNGVKLVKLRNPWGGSEWKGDWCDDDTRWTKEAKLAFQHMAFMDDGVFYMPFNDFLNYFINVVVCKYDPKFSRNQVKVVCNTTNQVGSFEDKSSYPIIEVKFDDDQDEAFFGIHQKDQRYKDGPTIAAGIGFILLDSTGSVVGGCPISSSRSSFTKT</sequence>
<dbReference type="GO" id="GO:0004198">
    <property type="term" value="F:calcium-dependent cysteine-type endopeptidase activity"/>
    <property type="evidence" value="ECO:0007669"/>
    <property type="project" value="InterPro"/>
</dbReference>
<evidence type="ECO:0000259" key="7">
    <source>
        <dbReference type="PROSITE" id="PS50203"/>
    </source>
</evidence>
<comment type="caution">
    <text evidence="8">The sequence shown here is derived from an EMBL/GenBank/DDBJ whole genome shotgun (WGS) entry which is preliminary data.</text>
</comment>
<dbReference type="EMBL" id="PYSW02000031">
    <property type="protein sequence ID" value="KAG2378766.1"/>
    <property type="molecule type" value="Genomic_DNA"/>
</dbReference>
<dbReference type="InterPro" id="IPR000169">
    <property type="entry name" value="Pept_cys_AS"/>
</dbReference>
<dbReference type="GeneID" id="68100368"/>
<evidence type="ECO:0000256" key="5">
    <source>
        <dbReference type="PIRSR" id="PIRSR622684-1"/>
    </source>
</evidence>
<dbReference type="InterPro" id="IPR022684">
    <property type="entry name" value="Calpain_cysteine_protease"/>
</dbReference>
<dbReference type="CDD" id="cd00044">
    <property type="entry name" value="CysPc"/>
    <property type="match status" value="1"/>
</dbReference>
<protein>
    <recommendedName>
        <fullName evidence="7">Calpain catalytic domain-containing protein</fullName>
    </recommendedName>
</protein>
<dbReference type="PROSITE" id="PS00139">
    <property type="entry name" value="THIOL_PROTEASE_CYS"/>
    <property type="match status" value="1"/>
</dbReference>
<proteinExistence type="inferred from homology"/>
<dbReference type="PRINTS" id="PR00704">
    <property type="entry name" value="CALPAIN"/>
</dbReference>
<dbReference type="PROSITE" id="PS50203">
    <property type="entry name" value="CALPAIN_CAT"/>
    <property type="match status" value="1"/>
</dbReference>
<dbReference type="AlphaFoldDB" id="A0AA88GKB3"/>
<evidence type="ECO:0000313" key="9">
    <source>
        <dbReference type="Proteomes" id="UP000816034"/>
    </source>
</evidence>
<dbReference type="SMART" id="SM00230">
    <property type="entry name" value="CysPc"/>
    <property type="match status" value="1"/>
</dbReference>
<organism evidence="8 9">
    <name type="scientific">Naegleria lovaniensis</name>
    <name type="common">Amoeba</name>
    <dbReference type="NCBI Taxonomy" id="51637"/>
    <lineage>
        <taxon>Eukaryota</taxon>
        <taxon>Discoba</taxon>
        <taxon>Heterolobosea</taxon>
        <taxon>Tetramitia</taxon>
        <taxon>Eutetramitia</taxon>
        <taxon>Vahlkampfiidae</taxon>
        <taxon>Naegleria</taxon>
    </lineage>
</organism>
<keyword evidence="9" id="KW-1185">Reference proteome</keyword>
<dbReference type="Proteomes" id="UP000816034">
    <property type="component" value="Unassembled WGS sequence"/>
</dbReference>
<reference evidence="8 9" key="1">
    <citation type="journal article" date="2018" name="BMC Genomics">
        <title>The genome of Naegleria lovaniensis, the basis for a comparative approach to unravel pathogenicity factors of the human pathogenic amoeba N. fowleri.</title>
        <authorList>
            <person name="Liechti N."/>
            <person name="Schurch N."/>
            <person name="Bruggmann R."/>
            <person name="Wittwer M."/>
        </authorList>
    </citation>
    <scope>NUCLEOTIDE SEQUENCE [LARGE SCALE GENOMIC DNA]</scope>
    <source>
        <strain evidence="8 9">ATCC 30569</strain>
    </source>
</reference>
<comment type="similarity">
    <text evidence="1">Belongs to the peptidase C2 family.</text>
</comment>
<evidence type="ECO:0000256" key="6">
    <source>
        <dbReference type="PROSITE-ProRule" id="PRU00239"/>
    </source>
</evidence>
<dbReference type="SUPFAM" id="SSF54001">
    <property type="entry name" value="Cysteine proteinases"/>
    <property type="match status" value="1"/>
</dbReference>
<evidence type="ECO:0000256" key="3">
    <source>
        <dbReference type="ARBA" id="ARBA00022801"/>
    </source>
</evidence>
<dbReference type="PANTHER" id="PTHR10183">
    <property type="entry name" value="CALPAIN"/>
    <property type="match status" value="1"/>
</dbReference>
<evidence type="ECO:0000256" key="2">
    <source>
        <dbReference type="ARBA" id="ARBA00022670"/>
    </source>
</evidence>
<dbReference type="Gene3D" id="3.90.70.10">
    <property type="entry name" value="Cysteine proteinases"/>
    <property type="match status" value="1"/>
</dbReference>
<dbReference type="RefSeq" id="XP_044546028.1">
    <property type="nucleotide sequence ID" value="XM_044697932.1"/>
</dbReference>
<keyword evidence="4 6" id="KW-0788">Thiol protease</keyword>
<dbReference type="GO" id="GO:0006508">
    <property type="term" value="P:proteolysis"/>
    <property type="evidence" value="ECO:0007669"/>
    <property type="project" value="UniProtKB-KW"/>
</dbReference>
<dbReference type="PANTHER" id="PTHR10183:SF379">
    <property type="entry name" value="CALPAIN-5"/>
    <property type="match status" value="1"/>
</dbReference>
<dbReference type="InterPro" id="IPR001300">
    <property type="entry name" value="Peptidase_C2_calpain_cat"/>
</dbReference>
<gene>
    <name evidence="8" type="ORF">C9374_007914</name>
</gene>
<feature type="active site" evidence="5 6">
    <location>
        <position position="727"/>
    </location>
</feature>
<dbReference type="Pfam" id="PF00648">
    <property type="entry name" value="Peptidase_C2"/>
    <property type="match status" value="1"/>
</dbReference>
<feature type="active site" evidence="5 6">
    <location>
        <position position="552"/>
    </location>
</feature>
<evidence type="ECO:0000313" key="8">
    <source>
        <dbReference type="EMBL" id="KAG2378766.1"/>
    </source>
</evidence>
<evidence type="ECO:0000256" key="1">
    <source>
        <dbReference type="ARBA" id="ARBA00007623"/>
    </source>
</evidence>
<feature type="domain" description="Calpain catalytic" evidence="7">
    <location>
        <begin position="492"/>
        <end position="784"/>
    </location>
</feature>
<keyword evidence="2 6" id="KW-0645">Protease</keyword>
<keyword evidence="3 6" id="KW-0378">Hydrolase</keyword>
<accession>A0AA88GKB3</accession>
<evidence type="ECO:0000256" key="4">
    <source>
        <dbReference type="ARBA" id="ARBA00022807"/>
    </source>
</evidence>
<dbReference type="InterPro" id="IPR038765">
    <property type="entry name" value="Papain-like_cys_pep_sf"/>
</dbReference>
<name>A0AA88GKB3_NAELO</name>
<feature type="active site" evidence="5 6">
    <location>
        <position position="706"/>
    </location>
</feature>